<protein>
    <recommendedName>
        <fullName evidence="3">C2H2-type domain-containing protein</fullName>
    </recommendedName>
</protein>
<feature type="region of interest" description="Disordered" evidence="2">
    <location>
        <begin position="194"/>
        <end position="216"/>
    </location>
</feature>
<reference evidence="4 5" key="1">
    <citation type="submission" date="2017-10" db="EMBL/GenBank/DDBJ databases">
        <title>Comparative genomics in systemic dimorphic fungi from Ajellomycetaceae.</title>
        <authorList>
            <person name="Munoz J.F."/>
            <person name="Mcewen J.G."/>
            <person name="Clay O.K."/>
            <person name="Cuomo C.A."/>
        </authorList>
    </citation>
    <scope>NUCLEOTIDE SEQUENCE [LARGE SCALE GENOMIC DNA]</scope>
    <source>
        <strain evidence="4 5">UAMH7299</strain>
    </source>
</reference>
<dbReference type="EMBL" id="PDNA01000324">
    <property type="protein sequence ID" value="PGG97331.1"/>
    <property type="molecule type" value="Genomic_DNA"/>
</dbReference>
<accession>A0A2B7WLD7</accession>
<feature type="domain" description="C2H2-type" evidence="3">
    <location>
        <begin position="135"/>
        <end position="165"/>
    </location>
</feature>
<dbReference type="SMART" id="SM00355">
    <property type="entry name" value="ZnF_C2H2"/>
    <property type="match status" value="2"/>
</dbReference>
<feature type="compositionally biased region" description="Polar residues" evidence="2">
    <location>
        <begin position="1"/>
        <end position="16"/>
    </location>
</feature>
<dbReference type="AlphaFoldDB" id="A0A2B7WLD7"/>
<keyword evidence="1" id="KW-0479">Metal-binding</keyword>
<feature type="compositionally biased region" description="Polar residues" evidence="2">
    <location>
        <begin position="27"/>
        <end position="49"/>
    </location>
</feature>
<sequence length="216" mass="23970">MSHHYSNAYQIPSGSHVSREPPVAGYTSPNLTTMPNSQSRAYAPTSSCDMPTAPAMRFSSSTDSNSSTRTASSTSSSRQYMSQPLSAYPDPSYQSQRQRSSSRASQDYGGGHAALSQSPPRTMRGENLERSGSRYVCMMSGCSSSFSRSADLNRHYTTVHFPDPTRLDCPKPRCTRKGNEGFTRQDHLNEHLRQYHGDNIPKRTSSKSSRPSHYVR</sequence>
<dbReference type="Gene3D" id="3.30.160.60">
    <property type="entry name" value="Classic Zinc Finger"/>
    <property type="match status" value="1"/>
</dbReference>
<dbReference type="PROSITE" id="PS00028">
    <property type="entry name" value="ZINC_FINGER_C2H2_1"/>
    <property type="match status" value="1"/>
</dbReference>
<dbReference type="OrthoDB" id="2687452at2759"/>
<dbReference type="Proteomes" id="UP000224634">
    <property type="component" value="Unassembled WGS sequence"/>
</dbReference>
<dbReference type="PROSITE" id="PS50157">
    <property type="entry name" value="ZINC_FINGER_C2H2_2"/>
    <property type="match status" value="1"/>
</dbReference>
<evidence type="ECO:0000313" key="4">
    <source>
        <dbReference type="EMBL" id="PGG97331.1"/>
    </source>
</evidence>
<organism evidence="4 5">
    <name type="scientific">Polytolypa hystricis (strain UAMH7299)</name>
    <dbReference type="NCBI Taxonomy" id="1447883"/>
    <lineage>
        <taxon>Eukaryota</taxon>
        <taxon>Fungi</taxon>
        <taxon>Dikarya</taxon>
        <taxon>Ascomycota</taxon>
        <taxon>Pezizomycotina</taxon>
        <taxon>Eurotiomycetes</taxon>
        <taxon>Eurotiomycetidae</taxon>
        <taxon>Onygenales</taxon>
        <taxon>Onygenales incertae sedis</taxon>
        <taxon>Polytolypa</taxon>
    </lineage>
</organism>
<evidence type="ECO:0000256" key="1">
    <source>
        <dbReference type="PROSITE-ProRule" id="PRU00042"/>
    </source>
</evidence>
<evidence type="ECO:0000259" key="3">
    <source>
        <dbReference type="PROSITE" id="PS50157"/>
    </source>
</evidence>
<keyword evidence="5" id="KW-1185">Reference proteome</keyword>
<evidence type="ECO:0000313" key="5">
    <source>
        <dbReference type="Proteomes" id="UP000224634"/>
    </source>
</evidence>
<keyword evidence="1" id="KW-0863">Zinc-finger</keyword>
<proteinExistence type="predicted"/>
<dbReference type="GO" id="GO:0008270">
    <property type="term" value="F:zinc ion binding"/>
    <property type="evidence" value="ECO:0007669"/>
    <property type="project" value="UniProtKB-KW"/>
</dbReference>
<dbReference type="STRING" id="1447883.A0A2B7WLD7"/>
<feature type="compositionally biased region" description="Low complexity" evidence="2">
    <location>
        <begin position="202"/>
        <end position="216"/>
    </location>
</feature>
<name>A0A2B7WLD7_POLH7</name>
<gene>
    <name evidence="4" type="ORF">AJ80_09719</name>
</gene>
<dbReference type="InterPro" id="IPR013087">
    <property type="entry name" value="Znf_C2H2_type"/>
</dbReference>
<feature type="compositionally biased region" description="Low complexity" evidence="2">
    <location>
        <begin position="92"/>
        <end position="106"/>
    </location>
</feature>
<keyword evidence="1" id="KW-0862">Zinc</keyword>
<evidence type="ECO:0000256" key="2">
    <source>
        <dbReference type="SAM" id="MobiDB-lite"/>
    </source>
</evidence>
<feature type="region of interest" description="Disordered" evidence="2">
    <location>
        <begin position="1"/>
        <end position="127"/>
    </location>
</feature>
<feature type="compositionally biased region" description="Low complexity" evidence="2">
    <location>
        <begin position="59"/>
        <end position="77"/>
    </location>
</feature>
<comment type="caution">
    <text evidence="4">The sequence shown here is derived from an EMBL/GenBank/DDBJ whole genome shotgun (WGS) entry which is preliminary data.</text>
</comment>